<dbReference type="Proteomes" id="UP001307889">
    <property type="component" value="Chromosome 14"/>
</dbReference>
<sequence length="73" mass="7712">MAATQQCCQATASTSKFPNLPESPMFLGCMAGNHRKPVLAALAKTVGASPLHQISVISITIKVGVRMSLCLQR</sequence>
<reference evidence="1 2" key="1">
    <citation type="submission" date="2023-09" db="EMBL/GenBank/DDBJ databases">
        <title>Nesidiocoris tenuis whole genome shotgun sequence.</title>
        <authorList>
            <person name="Shibata T."/>
            <person name="Shimoda M."/>
            <person name="Kobayashi T."/>
            <person name="Uehara T."/>
        </authorList>
    </citation>
    <scope>NUCLEOTIDE SEQUENCE [LARGE SCALE GENOMIC DNA]</scope>
    <source>
        <strain evidence="1 2">Japan</strain>
    </source>
</reference>
<evidence type="ECO:0000313" key="1">
    <source>
        <dbReference type="EMBL" id="BET02243.1"/>
    </source>
</evidence>
<gene>
    <name evidence="1" type="ORF">NTJ_15060</name>
</gene>
<accession>A0ABN7BEW2</accession>
<organism evidence="1 2">
    <name type="scientific">Nesidiocoris tenuis</name>
    <dbReference type="NCBI Taxonomy" id="355587"/>
    <lineage>
        <taxon>Eukaryota</taxon>
        <taxon>Metazoa</taxon>
        <taxon>Ecdysozoa</taxon>
        <taxon>Arthropoda</taxon>
        <taxon>Hexapoda</taxon>
        <taxon>Insecta</taxon>
        <taxon>Pterygota</taxon>
        <taxon>Neoptera</taxon>
        <taxon>Paraneoptera</taxon>
        <taxon>Hemiptera</taxon>
        <taxon>Heteroptera</taxon>
        <taxon>Panheteroptera</taxon>
        <taxon>Cimicomorpha</taxon>
        <taxon>Miridae</taxon>
        <taxon>Dicyphina</taxon>
        <taxon>Nesidiocoris</taxon>
    </lineage>
</organism>
<protein>
    <submittedName>
        <fullName evidence="1">Uncharacterized protein</fullName>
    </submittedName>
</protein>
<proteinExistence type="predicted"/>
<keyword evidence="2" id="KW-1185">Reference proteome</keyword>
<evidence type="ECO:0000313" key="2">
    <source>
        <dbReference type="Proteomes" id="UP001307889"/>
    </source>
</evidence>
<name>A0ABN7BEW2_9HEMI</name>
<dbReference type="EMBL" id="AP028922">
    <property type="protein sequence ID" value="BET02243.1"/>
    <property type="molecule type" value="Genomic_DNA"/>
</dbReference>